<feature type="domain" description="Mur ligase C-terminal" evidence="24">
    <location>
        <begin position="298"/>
        <end position="419"/>
    </location>
</feature>
<dbReference type="NCBIfam" id="TIGR01499">
    <property type="entry name" value="folC"/>
    <property type="match status" value="1"/>
</dbReference>
<dbReference type="GO" id="GO:0004326">
    <property type="term" value="F:tetrahydrofolylpolyglutamate synthase activity"/>
    <property type="evidence" value="ECO:0007669"/>
    <property type="project" value="UniProtKB-EC"/>
</dbReference>
<keyword evidence="10 23" id="KW-0436">Ligase</keyword>
<evidence type="ECO:0000256" key="5">
    <source>
        <dbReference type="ARBA" id="ARBA00008276"/>
    </source>
</evidence>
<dbReference type="GO" id="GO:0005737">
    <property type="term" value="C:cytoplasm"/>
    <property type="evidence" value="ECO:0007669"/>
    <property type="project" value="TreeGrafter"/>
</dbReference>
<comment type="pathway">
    <text evidence="4">Cofactor biosynthesis; tetrahydrofolylpolyglutamate biosynthesis.</text>
</comment>
<evidence type="ECO:0000313" key="29">
    <source>
        <dbReference type="EMBL" id="PJB56378.1"/>
    </source>
</evidence>
<reference evidence="26 30" key="1">
    <citation type="journal article" date="2016" name="Environ. Microbiol.">
        <title>Genomic resolution of a cold subsurface aquifer community provides metabolic insights for novel microbes adapted to high CO concentrations.</title>
        <authorList>
            <person name="Probst A.J."/>
            <person name="Castelle C.J."/>
            <person name="Singh A."/>
            <person name="Brown C.T."/>
            <person name="Anantharaman K."/>
            <person name="Sharon I."/>
            <person name="Hug L.A."/>
            <person name="Burstein D."/>
            <person name="Emerson J.B."/>
            <person name="Thomas B.C."/>
            <person name="Banfield J.F."/>
        </authorList>
    </citation>
    <scope>NUCLEOTIDE SEQUENCE [LARGE SCALE GENOMIC DNA]</scope>
    <source>
        <strain evidence="26">CG2_30_33_13</strain>
    </source>
</reference>
<dbReference type="PROSITE" id="PS01011">
    <property type="entry name" value="FOLYLPOLYGLU_SYNT_1"/>
    <property type="match status" value="1"/>
</dbReference>
<dbReference type="PIRSF" id="PIRSF001563">
    <property type="entry name" value="Folylpolyglu_synth"/>
    <property type="match status" value="1"/>
</dbReference>
<keyword evidence="12 23" id="KW-0547">Nucleotide-binding</keyword>
<evidence type="ECO:0000256" key="22">
    <source>
        <dbReference type="ARBA" id="ARBA00049161"/>
    </source>
</evidence>
<sequence length="437" mass="49171">MTYPEALKYIYDLNKYGIKLGLKNIEYLLFLLGNPHQKLNIIHIAGTNGKGSTAAIISSILQSEGFKVGLYTSPHLVDFTERMKINYRSINQKKVATLLERIKPLVEKVAHTPYYTHPTFFEVITAMAFIYFLEEKVDFLVLEVGLGGRLDATNVCEPLISVITHLDYDHMDKLGNSLEEIAREKGGIIKSGGIVITSDQFEKADQEINKIARQRNSIIYKVGREIKYEIIKSDLKGIIFNLHGIYNNYINLHTPLLGRHQAENAATAITAVEALKIKGICISKKAIRDGLEKVKWSGRLEIIQKKPMLVLDGAHNPNGIEVVKQALEEIFGYHRLILVLGIFADKDYKKMIKIIAPLADLIIATKAKNPRATSPQIIAKEAAQYVDRNKIMVTKNIPQAINYAISNSNEDDLICITGSLYTVGEAKRYFIKKNQKM</sequence>
<evidence type="ECO:0000256" key="21">
    <source>
        <dbReference type="ARBA" id="ARBA00049035"/>
    </source>
</evidence>
<evidence type="ECO:0000256" key="7">
    <source>
        <dbReference type="ARBA" id="ARBA00013023"/>
    </source>
</evidence>
<evidence type="ECO:0000259" key="24">
    <source>
        <dbReference type="Pfam" id="PF02875"/>
    </source>
</evidence>
<dbReference type="PANTHER" id="PTHR11136">
    <property type="entry name" value="FOLYLPOLYGLUTAMATE SYNTHASE-RELATED"/>
    <property type="match status" value="1"/>
</dbReference>
<evidence type="ECO:0000256" key="6">
    <source>
        <dbReference type="ARBA" id="ARBA00011245"/>
    </source>
</evidence>
<keyword evidence="13 23" id="KW-0067">ATP-binding</keyword>
<evidence type="ECO:0000259" key="25">
    <source>
        <dbReference type="Pfam" id="PF08245"/>
    </source>
</evidence>
<evidence type="ECO:0000256" key="10">
    <source>
        <dbReference type="ARBA" id="ARBA00022598"/>
    </source>
</evidence>
<dbReference type="SUPFAM" id="SSF53244">
    <property type="entry name" value="MurD-like peptide ligases, peptide-binding domain"/>
    <property type="match status" value="1"/>
</dbReference>
<protein>
    <recommendedName>
        <fullName evidence="9">Dihydrofolate synthase/folylpolyglutamate synthase</fullName>
        <ecNumber evidence="7">6.3.2.12</ecNumber>
        <ecNumber evidence="8">6.3.2.17</ecNumber>
    </recommendedName>
    <alternativeName>
        <fullName evidence="18">Folylpoly-gamma-glutamate synthetase-dihydrofolate synthetase</fullName>
    </alternativeName>
    <alternativeName>
        <fullName evidence="16">Folylpolyglutamate synthetase</fullName>
    </alternativeName>
    <alternativeName>
        <fullName evidence="17">Tetrahydrofolylpolyglutamate synthase</fullName>
    </alternativeName>
</protein>
<dbReference type="AlphaFoldDB" id="A0A1J5GBI4"/>
<dbReference type="EMBL" id="PFKO01000224">
    <property type="protein sequence ID" value="PIY32423.1"/>
    <property type="molecule type" value="Genomic_DNA"/>
</dbReference>
<dbReference type="InterPro" id="IPR001645">
    <property type="entry name" value="Folylpolyglutamate_synth"/>
</dbReference>
<dbReference type="GO" id="GO:0008841">
    <property type="term" value="F:dihydrofolate synthase activity"/>
    <property type="evidence" value="ECO:0007669"/>
    <property type="project" value="UniProtKB-EC"/>
</dbReference>
<comment type="catalytic activity">
    <reaction evidence="19">
        <text>(6S)-5,6,7,8-tetrahydrofolyl-(gamma-L-Glu)(n) + L-glutamate + ATP = (6S)-5,6,7,8-tetrahydrofolyl-(gamma-L-Glu)(n+1) + ADP + phosphate + H(+)</text>
        <dbReference type="Rhea" id="RHEA:10580"/>
        <dbReference type="Rhea" id="RHEA-COMP:14738"/>
        <dbReference type="Rhea" id="RHEA-COMP:14740"/>
        <dbReference type="ChEBI" id="CHEBI:15378"/>
        <dbReference type="ChEBI" id="CHEBI:29985"/>
        <dbReference type="ChEBI" id="CHEBI:30616"/>
        <dbReference type="ChEBI" id="CHEBI:43474"/>
        <dbReference type="ChEBI" id="CHEBI:141005"/>
        <dbReference type="ChEBI" id="CHEBI:456216"/>
        <dbReference type="EC" id="6.3.2.17"/>
    </reaction>
</comment>
<dbReference type="InterPro" id="IPR004101">
    <property type="entry name" value="Mur_ligase_C"/>
</dbReference>
<accession>A0A2M7K6Y3</accession>
<evidence type="ECO:0000256" key="16">
    <source>
        <dbReference type="ARBA" id="ARBA00030048"/>
    </source>
</evidence>
<dbReference type="InterPro" id="IPR036615">
    <property type="entry name" value="Mur_ligase_C_dom_sf"/>
</dbReference>
<dbReference type="Proteomes" id="UP000231493">
    <property type="component" value="Unassembled WGS sequence"/>
</dbReference>
<evidence type="ECO:0000256" key="3">
    <source>
        <dbReference type="ARBA" id="ARBA00004799"/>
    </source>
</evidence>
<comment type="similarity">
    <text evidence="5 23">Belongs to the folylpolyglutamate synthase family.</text>
</comment>
<comment type="pathway">
    <text evidence="3">Cofactor biosynthesis; tetrahydrofolate biosynthesis; 7,8-dihydrofolate from 2-amino-4-hydroxy-6-hydroxymethyl-7,8-dihydropteridine diphosphate and 4-aminobenzoate: step 2/2.</text>
</comment>
<dbReference type="EMBL" id="MNYY01000092">
    <property type="protein sequence ID" value="OIP70073.1"/>
    <property type="molecule type" value="Genomic_DNA"/>
</dbReference>
<dbReference type="InterPro" id="IPR036565">
    <property type="entry name" value="Mur-like_cat_sf"/>
</dbReference>
<evidence type="ECO:0000256" key="4">
    <source>
        <dbReference type="ARBA" id="ARBA00005150"/>
    </source>
</evidence>
<dbReference type="InterPro" id="IPR013221">
    <property type="entry name" value="Mur_ligase_cen"/>
</dbReference>
<evidence type="ECO:0000256" key="17">
    <source>
        <dbReference type="ARBA" id="ARBA00030592"/>
    </source>
</evidence>
<feature type="domain" description="Mur ligase central" evidence="25">
    <location>
        <begin position="44"/>
        <end position="271"/>
    </location>
</feature>
<evidence type="ECO:0000256" key="11">
    <source>
        <dbReference type="ARBA" id="ARBA00022723"/>
    </source>
</evidence>
<dbReference type="EMBL" id="PFTV01000129">
    <property type="protein sequence ID" value="PJB56378.1"/>
    <property type="molecule type" value="Genomic_DNA"/>
</dbReference>
<dbReference type="GO" id="GO:0005524">
    <property type="term" value="F:ATP binding"/>
    <property type="evidence" value="ECO:0007669"/>
    <property type="project" value="UniProtKB-KW"/>
</dbReference>
<dbReference type="FunFam" id="3.40.1190.10:FF:000004">
    <property type="entry name" value="Dihydrofolate synthase/folylpolyglutamate synthase"/>
    <property type="match status" value="1"/>
</dbReference>
<organism evidence="26 30">
    <name type="scientific">Candidatus Infernicultor aquiphilus</name>
    <dbReference type="NCBI Taxonomy" id="1805029"/>
    <lineage>
        <taxon>Bacteria</taxon>
        <taxon>Pseudomonadati</taxon>
        <taxon>Atribacterota</taxon>
        <taxon>Candidatus Phoenicimicrobiia</taxon>
        <taxon>Candidatus Pheonicimicrobiales</taxon>
        <taxon>Candidatus Phoenicimicrobiaceae</taxon>
        <taxon>Candidatus Infernicultor</taxon>
    </lineage>
</organism>
<proteinExistence type="inferred from homology"/>
<reference evidence="27" key="2">
    <citation type="submission" date="2017-09" db="EMBL/GenBank/DDBJ databases">
        <title>Depth-based differentiation of microbial function through sediment-hosted aquifers and enrichment of novel symbionts in the deep terrestrial subsurface.</title>
        <authorList>
            <person name="Probst A.J."/>
            <person name="Ladd B."/>
            <person name="Jarett J.K."/>
            <person name="Geller-Mcgrath D.E."/>
            <person name="Sieber C.M.K."/>
            <person name="Emerson J.B."/>
            <person name="Anantharaman K."/>
            <person name="Thomas B.C."/>
            <person name="Malmstrom R."/>
            <person name="Stieglmeier M."/>
            <person name="Klingl A."/>
            <person name="Woyke T."/>
            <person name="Ryan C.M."/>
            <person name="Banfield J.F."/>
        </authorList>
    </citation>
    <scope>NUCLEOTIDE SEQUENCE</scope>
    <source>
        <strain evidence="27">CG_4_8_14_3_um_filter_34_18</strain>
    </source>
</reference>
<dbReference type="EMBL" id="PFIP01000124">
    <property type="protein sequence ID" value="PIX33883.1"/>
    <property type="molecule type" value="Genomic_DNA"/>
</dbReference>
<dbReference type="Proteomes" id="UP000228560">
    <property type="component" value="Unassembled WGS sequence"/>
</dbReference>
<dbReference type="Proteomes" id="UP000230646">
    <property type="component" value="Unassembled WGS sequence"/>
</dbReference>
<comment type="cofactor">
    <cofactor evidence="1">
        <name>Mg(2+)</name>
        <dbReference type="ChEBI" id="CHEBI:18420"/>
    </cofactor>
</comment>
<dbReference type="Proteomes" id="UP000182763">
    <property type="component" value="Unassembled WGS sequence"/>
</dbReference>
<evidence type="ECO:0000313" key="31">
    <source>
        <dbReference type="Proteomes" id="UP000228560"/>
    </source>
</evidence>
<comment type="catalytic activity">
    <reaction evidence="20">
        <text>10-formyltetrahydrofolyl-(gamma-L-Glu)(n) + L-glutamate + ATP = 10-formyltetrahydrofolyl-(gamma-L-Glu)(n+1) + ADP + phosphate + H(+)</text>
        <dbReference type="Rhea" id="RHEA:51904"/>
        <dbReference type="Rhea" id="RHEA-COMP:13088"/>
        <dbReference type="Rhea" id="RHEA-COMP:14300"/>
        <dbReference type="ChEBI" id="CHEBI:15378"/>
        <dbReference type="ChEBI" id="CHEBI:29985"/>
        <dbReference type="ChEBI" id="CHEBI:30616"/>
        <dbReference type="ChEBI" id="CHEBI:43474"/>
        <dbReference type="ChEBI" id="CHEBI:134413"/>
        <dbReference type="ChEBI" id="CHEBI:456216"/>
        <dbReference type="EC" id="6.3.2.17"/>
    </reaction>
</comment>
<evidence type="ECO:0000313" key="26">
    <source>
        <dbReference type="EMBL" id="OIP70073.1"/>
    </source>
</evidence>
<evidence type="ECO:0000256" key="2">
    <source>
        <dbReference type="ARBA" id="ARBA00002714"/>
    </source>
</evidence>
<dbReference type="EC" id="6.3.2.12" evidence="7"/>
<evidence type="ECO:0000313" key="27">
    <source>
        <dbReference type="EMBL" id="PIX33883.1"/>
    </source>
</evidence>
<dbReference type="Gene3D" id="3.90.190.20">
    <property type="entry name" value="Mur ligase, C-terminal domain"/>
    <property type="match status" value="1"/>
</dbReference>
<evidence type="ECO:0000256" key="18">
    <source>
        <dbReference type="ARBA" id="ARBA00032510"/>
    </source>
</evidence>
<comment type="subunit">
    <text evidence="6">Monomer.</text>
</comment>
<evidence type="ECO:0000256" key="1">
    <source>
        <dbReference type="ARBA" id="ARBA00001946"/>
    </source>
</evidence>
<dbReference type="InterPro" id="IPR018109">
    <property type="entry name" value="Folylpolyglutamate_synth_CS"/>
</dbReference>
<reference evidence="31 32" key="3">
    <citation type="submission" date="2017-09" db="EMBL/GenBank/DDBJ databases">
        <title>Depth-based differentiation of microbial function through sediment-hosted aquifers and enrichment of novel symbionts in the deep terrestrial subsurface.</title>
        <authorList>
            <person name="Probst A.J."/>
            <person name="Ladd B."/>
            <person name="Jarett J.K."/>
            <person name="Geller-Mcgrath D.E."/>
            <person name="Sieber C.M."/>
            <person name="Emerson J.B."/>
            <person name="Anantharaman K."/>
            <person name="Thomas B.C."/>
            <person name="Malmstrom R."/>
            <person name="Stieglmeier M."/>
            <person name="Klingl A."/>
            <person name="Woyke T."/>
            <person name="Ryan C.M."/>
            <person name="Banfield J.F."/>
        </authorList>
    </citation>
    <scope>NUCLEOTIDE SEQUENCE [LARGE SCALE GENOMIC DNA]</scope>
    <source>
        <strain evidence="28">CG_4_10_14_3_um_filter_34_13</strain>
        <strain evidence="29">CG_4_9_14_3_um_filter_33_16</strain>
    </source>
</reference>
<comment type="catalytic activity">
    <reaction evidence="22">
        <text>7,8-dihydropteroate + L-glutamate + ATP = 7,8-dihydrofolate + ADP + phosphate + H(+)</text>
        <dbReference type="Rhea" id="RHEA:23584"/>
        <dbReference type="ChEBI" id="CHEBI:15378"/>
        <dbReference type="ChEBI" id="CHEBI:17839"/>
        <dbReference type="ChEBI" id="CHEBI:29985"/>
        <dbReference type="ChEBI" id="CHEBI:30616"/>
        <dbReference type="ChEBI" id="CHEBI:43474"/>
        <dbReference type="ChEBI" id="CHEBI:57451"/>
        <dbReference type="ChEBI" id="CHEBI:456216"/>
        <dbReference type="EC" id="6.3.2.12"/>
    </reaction>
</comment>
<gene>
    <name evidence="26" type="ORF">AUK42_04600</name>
    <name evidence="29" type="ORF">CO097_05365</name>
    <name evidence="28" type="ORF">COZ07_05735</name>
    <name evidence="27" type="ORF">COZ58_05840</name>
</gene>
<keyword evidence="14" id="KW-0460">Magnesium</keyword>
<dbReference type="Pfam" id="PF08245">
    <property type="entry name" value="Mur_ligase_M"/>
    <property type="match status" value="1"/>
</dbReference>
<evidence type="ECO:0000256" key="13">
    <source>
        <dbReference type="ARBA" id="ARBA00022840"/>
    </source>
</evidence>
<dbReference type="GO" id="GO:0046872">
    <property type="term" value="F:metal ion binding"/>
    <property type="evidence" value="ECO:0007669"/>
    <property type="project" value="UniProtKB-KW"/>
</dbReference>
<dbReference type="PANTHER" id="PTHR11136:SF0">
    <property type="entry name" value="DIHYDROFOLATE SYNTHETASE-RELATED"/>
    <property type="match status" value="1"/>
</dbReference>
<evidence type="ECO:0000256" key="14">
    <source>
        <dbReference type="ARBA" id="ARBA00022842"/>
    </source>
</evidence>
<dbReference type="SUPFAM" id="SSF53623">
    <property type="entry name" value="MurD-like peptide ligases, catalytic domain"/>
    <property type="match status" value="1"/>
</dbReference>
<evidence type="ECO:0000256" key="23">
    <source>
        <dbReference type="PIRNR" id="PIRNR001563"/>
    </source>
</evidence>
<evidence type="ECO:0000256" key="9">
    <source>
        <dbReference type="ARBA" id="ARBA00019357"/>
    </source>
</evidence>
<evidence type="ECO:0000256" key="20">
    <source>
        <dbReference type="ARBA" id="ARBA00047808"/>
    </source>
</evidence>
<name>A0A1J5GBI4_9BACT</name>
<evidence type="ECO:0000313" key="28">
    <source>
        <dbReference type="EMBL" id="PIY32423.1"/>
    </source>
</evidence>
<evidence type="ECO:0000313" key="32">
    <source>
        <dbReference type="Proteomes" id="UP000230646"/>
    </source>
</evidence>
<evidence type="ECO:0000256" key="12">
    <source>
        <dbReference type="ARBA" id="ARBA00022741"/>
    </source>
</evidence>
<dbReference type="GO" id="GO:0046656">
    <property type="term" value="P:folic acid biosynthetic process"/>
    <property type="evidence" value="ECO:0007669"/>
    <property type="project" value="UniProtKB-KW"/>
</dbReference>
<keyword evidence="11" id="KW-0479">Metal-binding</keyword>
<accession>A0A1J5GBI4</accession>
<accession>A0A2M8CBK2</accession>
<evidence type="ECO:0000256" key="8">
    <source>
        <dbReference type="ARBA" id="ARBA00013025"/>
    </source>
</evidence>
<dbReference type="EC" id="6.3.2.17" evidence="8"/>
<comment type="caution">
    <text evidence="26">The sequence shown here is derived from an EMBL/GenBank/DDBJ whole genome shotgun (WGS) entry which is preliminary data.</text>
</comment>
<dbReference type="Gene3D" id="3.40.1190.10">
    <property type="entry name" value="Mur-like, catalytic domain"/>
    <property type="match status" value="1"/>
</dbReference>
<evidence type="ECO:0000256" key="19">
    <source>
        <dbReference type="ARBA" id="ARBA00047493"/>
    </source>
</evidence>
<dbReference type="Pfam" id="PF02875">
    <property type="entry name" value="Mur_ligase_C"/>
    <property type="match status" value="1"/>
</dbReference>
<dbReference type="STRING" id="1805029.AUK42_04600"/>
<keyword evidence="15" id="KW-0289">Folate biosynthesis</keyword>
<accession>A0A2M7PP71</accession>
<evidence type="ECO:0000256" key="15">
    <source>
        <dbReference type="ARBA" id="ARBA00022909"/>
    </source>
</evidence>
<comment type="catalytic activity">
    <reaction evidence="21">
        <text>(6R)-5,10-methylenetetrahydrofolyl-(gamma-L-Glu)(n) + L-glutamate + ATP = (6R)-5,10-methylenetetrahydrofolyl-(gamma-L-Glu)(n+1) + ADP + phosphate + H(+)</text>
        <dbReference type="Rhea" id="RHEA:51912"/>
        <dbReference type="Rhea" id="RHEA-COMP:13257"/>
        <dbReference type="Rhea" id="RHEA-COMP:13258"/>
        <dbReference type="ChEBI" id="CHEBI:15378"/>
        <dbReference type="ChEBI" id="CHEBI:29985"/>
        <dbReference type="ChEBI" id="CHEBI:30616"/>
        <dbReference type="ChEBI" id="CHEBI:43474"/>
        <dbReference type="ChEBI" id="CHEBI:136572"/>
        <dbReference type="ChEBI" id="CHEBI:456216"/>
        <dbReference type="EC" id="6.3.2.17"/>
    </reaction>
</comment>
<evidence type="ECO:0000313" key="30">
    <source>
        <dbReference type="Proteomes" id="UP000182763"/>
    </source>
</evidence>
<comment type="function">
    <text evidence="2">Functions in two distinct reactions of the de novo folate biosynthetic pathway. Catalyzes the addition of a glutamate residue to dihydropteroate (7,8-dihydropteroate or H2Pte) to form dihydrofolate (7,8-dihydrofolate monoglutamate or H2Pte-Glu). Also catalyzes successive additions of L-glutamate to tetrahydrofolate or 10-formyltetrahydrofolate or 5,10-methylenetetrahydrofolate, leading to folylpolyglutamate derivatives.</text>
</comment>